<organism evidence="6 7">
    <name type="scientific">Cupriavidus basilensis</name>
    <dbReference type="NCBI Taxonomy" id="68895"/>
    <lineage>
        <taxon>Bacteria</taxon>
        <taxon>Pseudomonadati</taxon>
        <taxon>Pseudomonadota</taxon>
        <taxon>Betaproteobacteria</taxon>
        <taxon>Burkholderiales</taxon>
        <taxon>Burkholderiaceae</taxon>
        <taxon>Cupriavidus</taxon>
    </lineage>
</organism>
<dbReference type="PANTHER" id="PTHR23508:SF10">
    <property type="entry name" value="CARBOXYLIC ACID TRANSPORTER PROTEIN HOMOLOG"/>
    <property type="match status" value="1"/>
</dbReference>
<dbReference type="CDD" id="cd17365">
    <property type="entry name" value="MFS_PcaK_like"/>
    <property type="match status" value="1"/>
</dbReference>
<dbReference type="PANTHER" id="PTHR23508">
    <property type="entry name" value="CARBOXYLIC ACID TRANSPORTER PROTEIN HOMOLOG"/>
    <property type="match status" value="1"/>
</dbReference>
<dbReference type="Proteomes" id="UP000397656">
    <property type="component" value="Chromosome 2"/>
</dbReference>
<dbReference type="InterPro" id="IPR011701">
    <property type="entry name" value="MFS"/>
</dbReference>
<dbReference type="Pfam" id="PF07690">
    <property type="entry name" value="MFS_1"/>
    <property type="match status" value="1"/>
</dbReference>
<proteinExistence type="predicted"/>
<dbReference type="GeneID" id="98404353"/>
<gene>
    <name evidence="6" type="ORF">F7R26_025765</name>
</gene>
<evidence type="ECO:0000313" key="7">
    <source>
        <dbReference type="Proteomes" id="UP000397656"/>
    </source>
</evidence>
<accession>A0A643FS14</accession>
<dbReference type="PROSITE" id="PS00217">
    <property type="entry name" value="SUGAR_TRANSPORT_2"/>
    <property type="match status" value="1"/>
</dbReference>
<dbReference type="AlphaFoldDB" id="A0A643FS14"/>
<dbReference type="InterPro" id="IPR020846">
    <property type="entry name" value="MFS_dom"/>
</dbReference>
<evidence type="ECO:0000259" key="5">
    <source>
        <dbReference type="PROSITE" id="PS50850"/>
    </source>
</evidence>
<evidence type="ECO:0000256" key="2">
    <source>
        <dbReference type="ARBA" id="ARBA00022692"/>
    </source>
</evidence>
<dbReference type="GO" id="GO:0005886">
    <property type="term" value="C:plasma membrane"/>
    <property type="evidence" value="ECO:0007669"/>
    <property type="project" value="TreeGrafter"/>
</dbReference>
<evidence type="ECO:0000256" key="1">
    <source>
        <dbReference type="ARBA" id="ARBA00004141"/>
    </source>
</evidence>
<comment type="subcellular location">
    <subcellularLocation>
        <location evidence="1">Membrane</location>
        <topology evidence="1">Multi-pass membrane protein</topology>
    </subcellularLocation>
</comment>
<reference evidence="6 7" key="1">
    <citation type="submission" date="2020-10" db="EMBL/GenBank/DDBJ databases">
        <title>Complete genome sequence of Cupriavidus basilensis CCUG 49340T.</title>
        <authorList>
            <person name="Salva-Serra F."/>
            <person name="Donoso R.A."/>
            <person name="Cho K.H."/>
            <person name="Yoo J.A."/>
            <person name="Lee K."/>
            <person name="Yoon S.-H."/>
            <person name="Perez-Pantoja D."/>
            <person name="Moore E.R.B."/>
        </authorList>
    </citation>
    <scope>NUCLEOTIDE SEQUENCE [LARGE SCALE GENOMIC DNA]</scope>
    <source>
        <strain evidence="7">CCUG 49340</strain>
    </source>
</reference>
<keyword evidence="3" id="KW-1133">Transmembrane helix</keyword>
<dbReference type="SUPFAM" id="SSF103473">
    <property type="entry name" value="MFS general substrate transporter"/>
    <property type="match status" value="1"/>
</dbReference>
<evidence type="ECO:0000256" key="4">
    <source>
        <dbReference type="ARBA" id="ARBA00023136"/>
    </source>
</evidence>
<dbReference type="GO" id="GO:0046943">
    <property type="term" value="F:carboxylic acid transmembrane transporter activity"/>
    <property type="evidence" value="ECO:0007669"/>
    <property type="project" value="TreeGrafter"/>
</dbReference>
<sequence>MKLDIRETINQGEMSRFQIMAVAICIVLNMLDGFDVLAMAFTASHISADWHLSGKEIGVLLSAGLFGMAAGSLFLAPWADRLGRRPVILICLVTISAGMLCSAFAQSVTQLAAMRAITGLGIGGMLASINVITGEYASDKWRSTAIVLQATGYPVGATIGGAIAGVLLLHYGWRSVFVFGGLVTLAMIPVVLARLPESLDFLIARRPAGAVDKLNKLLAGMGRERIAEMPARAAAQTPAQGGVRSLFGGRLAMQTLMIWTSFFLVMFSFYFVLSWTPKLLVAAGMSAQQGITGGVLLNVGGIVGGTLFGFLAARIGLKPLLWSCFVLTALLLVAFGMYANTLSVAFVLALFIGGGIFGCMVGLYAYAPILYPAQNRTTGMGWSIGMGRFGAVLAPLVAGALVDAGWPTANLYYVFALPLLVAIASVGLLGRSPAADGQAVRIAAH</sequence>
<keyword evidence="2" id="KW-0812">Transmembrane</keyword>
<dbReference type="EMBL" id="CP062804">
    <property type="protein sequence ID" value="QOT80821.1"/>
    <property type="molecule type" value="Genomic_DNA"/>
</dbReference>
<protein>
    <submittedName>
        <fullName evidence="6">MFS transporter</fullName>
    </submittedName>
</protein>
<dbReference type="Gene3D" id="1.20.1250.20">
    <property type="entry name" value="MFS general substrate transporter like domains"/>
    <property type="match status" value="1"/>
</dbReference>
<evidence type="ECO:0000313" key="6">
    <source>
        <dbReference type="EMBL" id="QOT80821.1"/>
    </source>
</evidence>
<evidence type="ECO:0000256" key="3">
    <source>
        <dbReference type="ARBA" id="ARBA00022989"/>
    </source>
</evidence>
<dbReference type="InterPro" id="IPR036259">
    <property type="entry name" value="MFS_trans_sf"/>
</dbReference>
<dbReference type="PROSITE" id="PS50850">
    <property type="entry name" value="MFS"/>
    <property type="match status" value="1"/>
</dbReference>
<dbReference type="RefSeq" id="WP_150987185.1">
    <property type="nucleotide sequence ID" value="NZ_CP062804.1"/>
</dbReference>
<dbReference type="InterPro" id="IPR005829">
    <property type="entry name" value="Sugar_transporter_CS"/>
</dbReference>
<keyword evidence="4" id="KW-0472">Membrane</keyword>
<feature type="domain" description="Major facilitator superfamily (MFS) profile" evidence="5">
    <location>
        <begin position="21"/>
        <end position="434"/>
    </location>
</feature>
<name>A0A643FS14_9BURK</name>